<reference evidence="7" key="1">
    <citation type="submission" date="2014-05" db="EMBL/GenBank/DDBJ databases">
        <authorList>
            <person name="Chronopoulou M."/>
        </authorList>
    </citation>
    <scope>NUCLEOTIDE SEQUENCE</scope>
    <source>
        <tissue evidence="7">Whole organism</tissue>
    </source>
</reference>
<organism evidence="7">
    <name type="scientific">Lepeophtheirus salmonis</name>
    <name type="common">Salmon louse</name>
    <name type="synonym">Caligus salmonis</name>
    <dbReference type="NCBI Taxonomy" id="72036"/>
    <lineage>
        <taxon>Eukaryota</taxon>
        <taxon>Metazoa</taxon>
        <taxon>Ecdysozoa</taxon>
        <taxon>Arthropoda</taxon>
        <taxon>Crustacea</taxon>
        <taxon>Multicrustacea</taxon>
        <taxon>Hexanauplia</taxon>
        <taxon>Copepoda</taxon>
        <taxon>Siphonostomatoida</taxon>
        <taxon>Caligidae</taxon>
        <taxon>Lepeophtheirus</taxon>
    </lineage>
</organism>
<keyword evidence="3" id="KW-0964">Secreted</keyword>
<keyword evidence="5" id="KW-0812">Transmembrane</keyword>
<dbReference type="GO" id="GO:0016298">
    <property type="term" value="F:lipase activity"/>
    <property type="evidence" value="ECO:0007669"/>
    <property type="project" value="InterPro"/>
</dbReference>
<protein>
    <recommendedName>
        <fullName evidence="6">Lipase domain-containing protein</fullName>
    </recommendedName>
</protein>
<dbReference type="Gene3D" id="3.40.50.1820">
    <property type="entry name" value="alpha/beta hydrolase"/>
    <property type="match status" value="1"/>
</dbReference>
<dbReference type="InterPro" id="IPR029058">
    <property type="entry name" value="AB_hydrolase_fold"/>
</dbReference>
<feature type="transmembrane region" description="Helical" evidence="5">
    <location>
        <begin position="12"/>
        <end position="29"/>
    </location>
</feature>
<dbReference type="AlphaFoldDB" id="A0A0K2SWI3"/>
<dbReference type="CDD" id="cd00707">
    <property type="entry name" value="Pancreat_lipase_like"/>
    <property type="match status" value="1"/>
</dbReference>
<dbReference type="SUPFAM" id="SSF53474">
    <property type="entry name" value="alpha/beta-Hydrolases"/>
    <property type="match status" value="1"/>
</dbReference>
<feature type="domain" description="Lipase" evidence="6">
    <location>
        <begin position="64"/>
        <end position="346"/>
    </location>
</feature>
<evidence type="ECO:0000256" key="3">
    <source>
        <dbReference type="ARBA" id="ARBA00022525"/>
    </source>
</evidence>
<proteinExistence type="inferred from homology"/>
<dbReference type="InterPro" id="IPR033906">
    <property type="entry name" value="Lipase_N"/>
</dbReference>
<gene>
    <name evidence="7" type="primary">Dgri\GH22648</name>
</gene>
<dbReference type="Pfam" id="PF00151">
    <property type="entry name" value="Lipase"/>
    <property type="match status" value="1"/>
</dbReference>
<keyword evidence="5" id="KW-0472">Membrane</keyword>
<keyword evidence="5" id="KW-1133">Transmembrane helix</keyword>
<sequence length="358" mass="40953">MYLLRITRRRKLSVIGAFVILCFLFYLFWCFNSNIPFLSTFIKPILLFIKQSISVLREFEFKISRNIEDVKIILWTKNTTIHEFIFSEWNNIQLSESRFNPNYPIKIFFHGFSDNARTIWTKSFRDKYLSVKPYNVFSIDWELLALSPWYTTAAKNADSVGKYISKFVKFLVSQGVSYKDIHLLGASLGAHAAGYVGYYTQGKIGRITGLDPSGPLFHSSPHKDRLDPSDAVFVDIIHSAGKWVGNDDIMGHVDFFVNGGQAPQPLCINKESLDLSCSHFVSWKIFGLSIPKPKHRFYAVPCRNADDFYSGTCCNEQFDKFVEVGEYVDTLNTRGTYYFKTAAENPLQLSLNSSIGCQ</sequence>
<evidence type="ECO:0000256" key="2">
    <source>
        <dbReference type="ARBA" id="ARBA00010701"/>
    </source>
</evidence>
<evidence type="ECO:0000313" key="7">
    <source>
        <dbReference type="EMBL" id="CDW18138.1"/>
    </source>
</evidence>
<dbReference type="PANTHER" id="PTHR11610:SF173">
    <property type="entry name" value="LIPASE DOMAIN-CONTAINING PROTEIN-RELATED"/>
    <property type="match status" value="1"/>
</dbReference>
<dbReference type="PANTHER" id="PTHR11610">
    <property type="entry name" value="LIPASE"/>
    <property type="match status" value="1"/>
</dbReference>
<accession>A0A0K2SWI3</accession>
<evidence type="ECO:0000256" key="1">
    <source>
        <dbReference type="ARBA" id="ARBA00004613"/>
    </source>
</evidence>
<dbReference type="EMBL" id="HACA01000777">
    <property type="protein sequence ID" value="CDW18138.1"/>
    <property type="molecule type" value="Transcribed_RNA"/>
</dbReference>
<evidence type="ECO:0000256" key="4">
    <source>
        <dbReference type="RuleBase" id="RU004262"/>
    </source>
</evidence>
<dbReference type="OrthoDB" id="199913at2759"/>
<dbReference type="PRINTS" id="PR00821">
    <property type="entry name" value="TAGLIPASE"/>
</dbReference>
<dbReference type="InterPro" id="IPR000734">
    <property type="entry name" value="TAG_lipase"/>
</dbReference>
<evidence type="ECO:0000256" key="5">
    <source>
        <dbReference type="SAM" id="Phobius"/>
    </source>
</evidence>
<comment type="similarity">
    <text evidence="2 4">Belongs to the AB hydrolase superfamily. Lipase family.</text>
</comment>
<comment type="subcellular location">
    <subcellularLocation>
        <location evidence="1">Secreted</location>
    </subcellularLocation>
</comment>
<evidence type="ECO:0000259" key="6">
    <source>
        <dbReference type="Pfam" id="PF00151"/>
    </source>
</evidence>
<name>A0A0K2SWI3_LEPSM</name>
<dbReference type="InterPro" id="IPR013818">
    <property type="entry name" value="Lipase"/>
</dbReference>
<dbReference type="GO" id="GO:0005615">
    <property type="term" value="C:extracellular space"/>
    <property type="evidence" value="ECO:0007669"/>
    <property type="project" value="TreeGrafter"/>
</dbReference>
<dbReference type="GO" id="GO:0017171">
    <property type="term" value="F:serine hydrolase activity"/>
    <property type="evidence" value="ECO:0007669"/>
    <property type="project" value="TreeGrafter"/>
</dbReference>
<dbReference type="GO" id="GO:0016042">
    <property type="term" value="P:lipid catabolic process"/>
    <property type="evidence" value="ECO:0007669"/>
    <property type="project" value="TreeGrafter"/>
</dbReference>